<feature type="active site" description="O-isoaspartyl threonine intermediate" evidence="4">
    <location>
        <position position="37"/>
    </location>
</feature>
<comment type="similarity">
    <text evidence="1">Belongs to the asparaginase 1 family.</text>
</comment>
<dbReference type="GO" id="GO:0009066">
    <property type="term" value="P:aspartate family amino acid metabolic process"/>
    <property type="evidence" value="ECO:0007669"/>
    <property type="project" value="UniProtKB-ARBA"/>
</dbReference>
<dbReference type="InterPro" id="IPR041725">
    <property type="entry name" value="L-asparaginase_I"/>
</dbReference>
<accession>A0A0E9MV70</accession>
<name>A0A0E9MV70_9BACT</name>
<dbReference type="FunFam" id="3.40.50.1170:FF:000001">
    <property type="entry name" value="L-asparaginase 2"/>
    <property type="match status" value="1"/>
</dbReference>
<dbReference type="EC" id="3.5.1.1" evidence="2"/>
<dbReference type="InterPro" id="IPR027474">
    <property type="entry name" value="L-asparaginase_N"/>
</dbReference>
<feature type="active site" evidence="5">
    <location>
        <position position="37"/>
    </location>
</feature>
<evidence type="ECO:0000259" key="6">
    <source>
        <dbReference type="Pfam" id="PF00710"/>
    </source>
</evidence>
<keyword evidence="9" id="KW-1185">Reference proteome</keyword>
<dbReference type="FunFam" id="3.40.50.40:FF:000001">
    <property type="entry name" value="L-asparaginase 1"/>
    <property type="match status" value="1"/>
</dbReference>
<organism evidence="8 9">
    <name type="scientific">Flavihumibacter petaseus NBRC 106054</name>
    <dbReference type="NCBI Taxonomy" id="1220578"/>
    <lineage>
        <taxon>Bacteria</taxon>
        <taxon>Pseudomonadati</taxon>
        <taxon>Bacteroidota</taxon>
        <taxon>Chitinophagia</taxon>
        <taxon>Chitinophagales</taxon>
        <taxon>Chitinophagaceae</taxon>
        <taxon>Flavihumibacter</taxon>
    </lineage>
</organism>
<dbReference type="InterPro" id="IPR036152">
    <property type="entry name" value="Asp/glu_Ase-like_sf"/>
</dbReference>
<evidence type="ECO:0000256" key="2">
    <source>
        <dbReference type="ARBA" id="ARBA00012920"/>
    </source>
</evidence>
<dbReference type="Pfam" id="PF17763">
    <property type="entry name" value="Asparaginase_C"/>
    <property type="match status" value="1"/>
</dbReference>
<evidence type="ECO:0000256" key="1">
    <source>
        <dbReference type="ARBA" id="ARBA00010518"/>
    </source>
</evidence>
<dbReference type="InterPro" id="IPR006033">
    <property type="entry name" value="AsnA_fam"/>
</dbReference>
<dbReference type="PRINTS" id="PR00139">
    <property type="entry name" value="ASNGLNASE"/>
</dbReference>
<protein>
    <recommendedName>
        <fullName evidence="2">asparaginase</fullName>
        <ecNumber evidence="2">3.5.1.1</ecNumber>
    </recommendedName>
</protein>
<dbReference type="InterPro" id="IPR006034">
    <property type="entry name" value="Asparaginase/glutaminase-like"/>
</dbReference>
<dbReference type="InterPro" id="IPR037152">
    <property type="entry name" value="L-asparaginase_N_sf"/>
</dbReference>
<dbReference type="InterPro" id="IPR027473">
    <property type="entry name" value="L-asparaginase_C"/>
</dbReference>
<keyword evidence="3" id="KW-0378">Hydrolase</keyword>
<dbReference type="Gene3D" id="3.40.50.1170">
    <property type="entry name" value="L-asparaginase, N-terminal domain"/>
    <property type="match status" value="1"/>
</dbReference>
<dbReference type="InterPro" id="IPR040919">
    <property type="entry name" value="Asparaginase_C"/>
</dbReference>
<dbReference type="PIRSF" id="PIRSF500176">
    <property type="entry name" value="L_ASNase"/>
    <property type="match status" value="1"/>
</dbReference>
<evidence type="ECO:0000256" key="3">
    <source>
        <dbReference type="ARBA" id="ARBA00022801"/>
    </source>
</evidence>
<dbReference type="SFLD" id="SFLDS00057">
    <property type="entry name" value="Glutaminase/Asparaginase"/>
    <property type="match status" value="1"/>
</dbReference>
<dbReference type="CDD" id="cd08963">
    <property type="entry name" value="L-asparaginase_I"/>
    <property type="match status" value="1"/>
</dbReference>
<evidence type="ECO:0000259" key="7">
    <source>
        <dbReference type="Pfam" id="PF17763"/>
    </source>
</evidence>
<reference evidence="8 9" key="1">
    <citation type="submission" date="2015-04" db="EMBL/GenBank/DDBJ databases">
        <title>Whole genome shotgun sequence of Flavihumibacter petaseus NBRC 106054.</title>
        <authorList>
            <person name="Miyazawa S."/>
            <person name="Hosoyama A."/>
            <person name="Hashimoto M."/>
            <person name="Noguchi M."/>
            <person name="Tsuchikane K."/>
            <person name="Ohji S."/>
            <person name="Yamazoe A."/>
            <person name="Ichikawa N."/>
            <person name="Kimura A."/>
            <person name="Fujita N."/>
        </authorList>
    </citation>
    <scope>NUCLEOTIDE SEQUENCE [LARGE SCALE GENOMIC DNA]</scope>
    <source>
        <strain evidence="8 9">NBRC 106054</strain>
    </source>
</reference>
<evidence type="ECO:0000256" key="5">
    <source>
        <dbReference type="PROSITE-ProRule" id="PRU10099"/>
    </source>
</evidence>
<dbReference type="SUPFAM" id="SSF53774">
    <property type="entry name" value="Glutaminase/Asparaginase"/>
    <property type="match status" value="1"/>
</dbReference>
<dbReference type="AlphaFoldDB" id="A0A0E9MV70"/>
<proteinExistence type="inferred from homology"/>
<dbReference type="Pfam" id="PF00710">
    <property type="entry name" value="Asparaginase"/>
    <property type="match status" value="1"/>
</dbReference>
<feature type="domain" description="L-asparaginase N-terminal" evidence="6">
    <location>
        <begin position="28"/>
        <end position="219"/>
    </location>
</feature>
<sequence length="366" mass="39979">MTVSSKSIPVDQRQPRSRSTITKRNNTRILIIYTGGTVGMVIDPATGALKPIGFKEIRDNIPEIVKLGFEVEVHAFNPPMDSSNMHPEVWVELAGIISKKYKNYDGFVILHGSDTMAFTASALSFLLENLGKPVVLTGSQLPIGEIRTDAKENIITALEIAAARKAGKALVPEVCIYFDYQLFRGNRSKKYNAEKFEAFYSMNYPPLAEAGISIKYQREYILRAPEKALKVYSRLDPAVSVLKIFPGITPATVEAVLGTPGTKAVILETFGSGNATTAPWFIAALAGAVKRGVLVVDITQCDGGAVELGRYETSMQLKQIGVISGHDMTFEAALAKLMFLLAQQHSPRRIRELLETSLRGELTNGG</sequence>
<gene>
    <name evidence="8" type="primary">ansA</name>
    <name evidence="8" type="ORF">FPE01S_01_06660</name>
</gene>
<dbReference type="STRING" id="1220578.FPE01S_01_06660"/>
<dbReference type="EMBL" id="BBWV01000001">
    <property type="protein sequence ID" value="GAO41652.1"/>
    <property type="molecule type" value="Genomic_DNA"/>
</dbReference>
<evidence type="ECO:0000313" key="9">
    <source>
        <dbReference type="Proteomes" id="UP000033121"/>
    </source>
</evidence>
<dbReference type="PROSITE" id="PS00144">
    <property type="entry name" value="ASN_GLN_ASE_1"/>
    <property type="match status" value="1"/>
</dbReference>
<dbReference type="PANTHER" id="PTHR11707:SF28">
    <property type="entry name" value="60 KDA LYSOPHOSPHOLIPASE"/>
    <property type="match status" value="1"/>
</dbReference>
<comment type="caution">
    <text evidence="8">The sequence shown here is derived from an EMBL/GenBank/DDBJ whole genome shotgun (WGS) entry which is preliminary data.</text>
</comment>
<dbReference type="PROSITE" id="PS51732">
    <property type="entry name" value="ASN_GLN_ASE_3"/>
    <property type="match status" value="1"/>
</dbReference>
<dbReference type="RefSeq" id="WP_083990121.1">
    <property type="nucleotide sequence ID" value="NZ_BBWV01000001.1"/>
</dbReference>
<dbReference type="PANTHER" id="PTHR11707">
    <property type="entry name" value="L-ASPARAGINASE"/>
    <property type="match status" value="1"/>
</dbReference>
<dbReference type="NCBIfam" id="TIGR00519">
    <property type="entry name" value="asnASE_I"/>
    <property type="match status" value="1"/>
</dbReference>
<dbReference type="SMART" id="SM00870">
    <property type="entry name" value="Asparaginase"/>
    <property type="match status" value="1"/>
</dbReference>
<evidence type="ECO:0000313" key="8">
    <source>
        <dbReference type="EMBL" id="GAO41652.1"/>
    </source>
</evidence>
<dbReference type="GO" id="GO:0004067">
    <property type="term" value="F:asparaginase activity"/>
    <property type="evidence" value="ECO:0007669"/>
    <property type="project" value="UniProtKB-UniRule"/>
</dbReference>
<dbReference type="Proteomes" id="UP000033121">
    <property type="component" value="Unassembled WGS sequence"/>
</dbReference>
<evidence type="ECO:0000256" key="4">
    <source>
        <dbReference type="PIRSR" id="PIRSR001220-1"/>
    </source>
</evidence>
<dbReference type="Gene3D" id="3.40.50.40">
    <property type="match status" value="1"/>
</dbReference>
<dbReference type="InterPro" id="IPR020827">
    <property type="entry name" value="Asparaginase/glutaminase_AS1"/>
</dbReference>
<dbReference type="PIRSF" id="PIRSF001220">
    <property type="entry name" value="L-ASNase_gatD"/>
    <property type="match status" value="1"/>
</dbReference>
<feature type="domain" description="Asparaginase/glutaminase C-terminal" evidence="7">
    <location>
        <begin position="239"/>
        <end position="353"/>
    </location>
</feature>
<dbReference type="OrthoDB" id="9788068at2"/>